<dbReference type="AlphaFoldDB" id="A0AAC8W4R5"/>
<gene>
    <name evidence="2" type="ORF">AL072_29555</name>
</gene>
<name>A0AAC8W4R5_9PROT</name>
<evidence type="ECO:0000313" key="2">
    <source>
        <dbReference type="EMBL" id="ALG75105.1"/>
    </source>
</evidence>
<reference evidence="3" key="1">
    <citation type="submission" date="2015-08" db="EMBL/GenBank/DDBJ databases">
        <title>Complete Genome Sequence of Azospirillum thiophilum BV-S.</title>
        <authorList>
            <person name="Fomenkov A."/>
            <person name="Vincze T."/>
            <person name="Grabovich M."/>
            <person name="Dubinina G."/>
            <person name="Orlova M."/>
            <person name="Belousova E."/>
            <person name="Roberts R.J."/>
        </authorList>
    </citation>
    <scope>NUCLEOTIDE SEQUENCE [LARGE SCALE GENOMIC DNA]</scope>
    <source>
        <strain evidence="3">BV-S</strain>
    </source>
</reference>
<sequence length="92" mass="9961">MNTDLDVLAFATRLVDELGETAIRMSRVRLVELTAANQIRAAAFWREVMQISQRLLDEQSGRRLCPGGGPGPSPATLAAAQPTVSHVPRPIP</sequence>
<dbReference type="Proteomes" id="UP000069935">
    <property type="component" value="Chromosome 6"/>
</dbReference>
<reference evidence="2 3" key="2">
    <citation type="journal article" date="2016" name="Genome Announc.">
        <title>Complete Genome Sequence of a Strain of Azospirillum thiophilum Isolated from a Sulfide Spring.</title>
        <authorList>
            <person name="Fomenkov A."/>
            <person name="Vincze T."/>
            <person name="Grabovich M."/>
            <person name="Anton B.P."/>
            <person name="Dubinina G."/>
            <person name="Orlova M."/>
            <person name="Belousova E."/>
            <person name="Roberts R.J."/>
        </authorList>
    </citation>
    <scope>NUCLEOTIDE SEQUENCE [LARGE SCALE GENOMIC DNA]</scope>
    <source>
        <strain evidence="2 3">BV-S</strain>
    </source>
</reference>
<accession>A0AAC8W4R5</accession>
<dbReference type="RefSeq" id="WP_045585057.1">
    <property type="nucleotide sequence ID" value="NZ_CP012406.1"/>
</dbReference>
<dbReference type="EMBL" id="CP012406">
    <property type="protein sequence ID" value="ALG75105.1"/>
    <property type="molecule type" value="Genomic_DNA"/>
</dbReference>
<evidence type="ECO:0000313" key="3">
    <source>
        <dbReference type="Proteomes" id="UP000069935"/>
    </source>
</evidence>
<organism evidence="2 3">
    <name type="scientific">Azospirillum thiophilum</name>
    <dbReference type="NCBI Taxonomy" id="528244"/>
    <lineage>
        <taxon>Bacteria</taxon>
        <taxon>Pseudomonadati</taxon>
        <taxon>Pseudomonadota</taxon>
        <taxon>Alphaproteobacteria</taxon>
        <taxon>Rhodospirillales</taxon>
        <taxon>Azospirillaceae</taxon>
        <taxon>Azospirillum</taxon>
    </lineage>
</organism>
<evidence type="ECO:0000256" key="1">
    <source>
        <dbReference type="SAM" id="MobiDB-lite"/>
    </source>
</evidence>
<protein>
    <submittedName>
        <fullName evidence="2">Uncharacterized protein</fullName>
    </submittedName>
</protein>
<proteinExistence type="predicted"/>
<feature type="region of interest" description="Disordered" evidence="1">
    <location>
        <begin position="65"/>
        <end position="92"/>
    </location>
</feature>
<dbReference type="KEGG" id="ati:AL072_29555"/>
<keyword evidence="3" id="KW-1185">Reference proteome</keyword>